<reference evidence="2 3" key="1">
    <citation type="submission" date="2016-02" db="EMBL/GenBank/DDBJ databases">
        <title>Biosynthesis of antibiotic leucinostatins and their inhibition on Phytophthora in bio-control Purpureocillium lilacinum.</title>
        <authorList>
            <person name="Wang G."/>
            <person name="Liu Z."/>
            <person name="Lin R."/>
            <person name="Li E."/>
            <person name="Mao Z."/>
            <person name="Ling J."/>
            <person name="Yin W."/>
            <person name="Xie B."/>
        </authorList>
    </citation>
    <scope>NUCLEOTIDE SEQUENCE [LARGE SCALE GENOMIC DNA]</scope>
    <source>
        <strain evidence="2">PLFJ-1</strain>
    </source>
</reference>
<evidence type="ECO:0000256" key="1">
    <source>
        <dbReference type="SAM" id="MobiDB-lite"/>
    </source>
</evidence>
<dbReference type="EMBL" id="LSBI01000001">
    <property type="protein sequence ID" value="OAQ94753.1"/>
    <property type="molecule type" value="Genomic_DNA"/>
</dbReference>
<proteinExistence type="predicted"/>
<protein>
    <submittedName>
        <fullName evidence="2">Uncharacterized protein</fullName>
    </submittedName>
</protein>
<dbReference type="AlphaFoldDB" id="A0A179HZL9"/>
<name>A0A179HZL9_PURLI</name>
<organism evidence="2 3">
    <name type="scientific">Purpureocillium lilacinum</name>
    <name type="common">Paecilomyces lilacinus</name>
    <dbReference type="NCBI Taxonomy" id="33203"/>
    <lineage>
        <taxon>Eukaryota</taxon>
        <taxon>Fungi</taxon>
        <taxon>Dikarya</taxon>
        <taxon>Ascomycota</taxon>
        <taxon>Pezizomycotina</taxon>
        <taxon>Sordariomycetes</taxon>
        <taxon>Hypocreomycetidae</taxon>
        <taxon>Hypocreales</taxon>
        <taxon>Ophiocordycipitaceae</taxon>
        <taxon>Purpureocillium</taxon>
    </lineage>
</organism>
<evidence type="ECO:0000313" key="3">
    <source>
        <dbReference type="Proteomes" id="UP000078340"/>
    </source>
</evidence>
<gene>
    <name evidence="2" type="ORF">VFPFJ_00862</name>
</gene>
<evidence type="ECO:0000313" key="2">
    <source>
        <dbReference type="EMBL" id="OAQ94753.1"/>
    </source>
</evidence>
<comment type="caution">
    <text evidence="2">The sequence shown here is derived from an EMBL/GenBank/DDBJ whole genome shotgun (WGS) entry which is preliminary data.</text>
</comment>
<accession>A0A179HZL9</accession>
<feature type="region of interest" description="Disordered" evidence="1">
    <location>
        <begin position="58"/>
        <end position="80"/>
    </location>
</feature>
<sequence>MTSVLIGKRVATWPSGRVVLARSSDMTSSVGLGESGRVHYLLIRSSLGGRDASKYEVQAAGAGSEGDTRWNGAPPACRAA</sequence>
<dbReference type="Proteomes" id="UP000078340">
    <property type="component" value="Unassembled WGS sequence"/>
</dbReference>